<evidence type="ECO:0000256" key="3">
    <source>
        <dbReference type="ARBA" id="ARBA00023118"/>
    </source>
</evidence>
<dbReference type="PROSITE" id="PS50305">
    <property type="entry name" value="SIRTUIN"/>
    <property type="match status" value="1"/>
</dbReference>
<sequence length="481" mass="55199">MMSREKEVFVKAILTELEDDNLAIFAGAGLSAGAGFVDWKTLLEPLAEDLSLDISKVTDLVALAQYHCNENCDNRSKINDIILNKFSQKKDTTPTHSVLSSLPISTYWTTNYDKLIELALAERGKCVDVKHTNEHLTLTKRGRDAVVYKMHGDVDHPNNAILTKDDYEQYHLKMEHYLSALKGDLISKTFIFIGFSFTDPNLDYILSRVRVAYEKNQRQHYCFVRSVKEYECNSNADYEYNMRKQELFINDLKRFGIKAIKVEEYFEITELLREIESRYKRKTVFISGAAHEYNDWSEEDALFFLNNLSSDLIKKNFKIVSGFGLGVGSSIISGALEEIYLRGASHSAEQLILRPFPYQEVKSDNLKQCYTQYRSDMISHAGIAVFLFGNKKLKDGTLAMSDGMSEEFEICLQHGIPIILVGATGYITKELLEEYLDKEELPNDFKNYLIQLDKVSDIKELNELLLEAIQHTCKMERLKYA</sequence>
<proteinExistence type="inferred from homology"/>
<name>A0A8G2C7Y5_9BACT</name>
<comment type="caution">
    <text evidence="10">The sequence shown here is derived from an EMBL/GenBank/DDBJ whole genome shotgun (WGS) entry which is preliminary data.</text>
</comment>
<evidence type="ECO:0000313" key="11">
    <source>
        <dbReference type="Proteomes" id="UP000184001"/>
    </source>
</evidence>
<reference evidence="10 11" key="1">
    <citation type="submission" date="2016-11" db="EMBL/GenBank/DDBJ databases">
        <authorList>
            <person name="Varghese N."/>
            <person name="Submissions S."/>
        </authorList>
    </citation>
    <scope>NUCLEOTIDE SEQUENCE [LARGE SCALE GENOMIC DNA]</scope>
    <source>
        <strain evidence="10 11">DSM 17919</strain>
    </source>
</reference>
<evidence type="ECO:0000256" key="5">
    <source>
        <dbReference type="ARBA" id="ARBA00035014"/>
    </source>
</evidence>
<keyword evidence="1" id="KW-0378">Hydrolase</keyword>
<dbReference type="AlphaFoldDB" id="A0A8G2C7Y5"/>
<accession>A0A8G2C7Y5</accession>
<comment type="similarity">
    <text evidence="5">Belongs to the soluble Thoeris ThsA family.</text>
</comment>
<dbReference type="GO" id="GO:0051607">
    <property type="term" value="P:defense response to virus"/>
    <property type="evidence" value="ECO:0007669"/>
    <property type="project" value="UniProtKB-KW"/>
</dbReference>
<comment type="caution">
    <text evidence="8">Lacks conserved residue(s) required for the propagation of feature annotation.</text>
</comment>
<dbReference type="Proteomes" id="UP000184001">
    <property type="component" value="Unassembled WGS sequence"/>
</dbReference>
<dbReference type="EC" id="3.2.2.5" evidence="4"/>
<comment type="catalytic activity">
    <reaction evidence="7">
        <text>NAD(+) + H2O = ADP-D-ribose + nicotinamide + H(+)</text>
        <dbReference type="Rhea" id="RHEA:16301"/>
        <dbReference type="ChEBI" id="CHEBI:15377"/>
        <dbReference type="ChEBI" id="CHEBI:15378"/>
        <dbReference type="ChEBI" id="CHEBI:17154"/>
        <dbReference type="ChEBI" id="CHEBI:57540"/>
        <dbReference type="ChEBI" id="CHEBI:57967"/>
        <dbReference type="EC" id="3.2.2.5"/>
    </reaction>
    <physiologicalReaction direction="left-to-right" evidence="7">
        <dbReference type="Rhea" id="RHEA:16302"/>
    </physiologicalReaction>
</comment>
<evidence type="ECO:0000256" key="4">
    <source>
        <dbReference type="ARBA" id="ARBA00034327"/>
    </source>
</evidence>
<protein>
    <recommendedName>
        <fullName evidence="6">NAD(+) hydrolase ThsA</fullName>
        <ecNumber evidence="4">3.2.2.5</ecNumber>
    </recommendedName>
</protein>
<evidence type="ECO:0000256" key="2">
    <source>
        <dbReference type="ARBA" id="ARBA00023027"/>
    </source>
</evidence>
<dbReference type="InterPro" id="IPR041486">
    <property type="entry name" value="ThsA_STALD"/>
</dbReference>
<feature type="domain" description="Deacetylase sirtuin-type" evidence="9">
    <location>
        <begin position="1"/>
        <end position="282"/>
    </location>
</feature>
<evidence type="ECO:0000256" key="8">
    <source>
        <dbReference type="PROSITE-ProRule" id="PRU00236"/>
    </source>
</evidence>
<dbReference type="Pfam" id="PF13289">
    <property type="entry name" value="SIR2_2"/>
    <property type="match status" value="1"/>
</dbReference>
<dbReference type="SUPFAM" id="SSF52467">
    <property type="entry name" value="DHS-like NAD/FAD-binding domain"/>
    <property type="match status" value="1"/>
</dbReference>
<evidence type="ECO:0000256" key="6">
    <source>
        <dbReference type="ARBA" id="ARBA00035033"/>
    </source>
</evidence>
<keyword evidence="3" id="KW-0051">Antiviral defense</keyword>
<dbReference type="EMBL" id="FQZR01000002">
    <property type="protein sequence ID" value="SHI72817.1"/>
    <property type="molecule type" value="Genomic_DNA"/>
</dbReference>
<dbReference type="InterPro" id="IPR026590">
    <property type="entry name" value="Ssirtuin_cat_dom"/>
</dbReference>
<evidence type="ECO:0000256" key="7">
    <source>
        <dbReference type="ARBA" id="ARBA00047575"/>
    </source>
</evidence>
<dbReference type="Pfam" id="PF18185">
    <property type="entry name" value="STALD"/>
    <property type="match status" value="1"/>
</dbReference>
<evidence type="ECO:0000259" key="9">
    <source>
        <dbReference type="PROSITE" id="PS50305"/>
    </source>
</evidence>
<evidence type="ECO:0000256" key="1">
    <source>
        <dbReference type="ARBA" id="ARBA00022801"/>
    </source>
</evidence>
<dbReference type="InterPro" id="IPR029035">
    <property type="entry name" value="DHS-like_NAD/FAD-binding_dom"/>
</dbReference>
<dbReference type="RefSeq" id="WP_020001919.1">
    <property type="nucleotide sequence ID" value="NZ_CP192219.1"/>
</dbReference>
<evidence type="ECO:0000313" key="10">
    <source>
        <dbReference type="EMBL" id="SHI72817.1"/>
    </source>
</evidence>
<dbReference type="CDD" id="cd01406">
    <property type="entry name" value="SIR2-like"/>
    <property type="match status" value="1"/>
</dbReference>
<organism evidence="10 11">
    <name type="scientific">Halodesulfovibrio aestuarii</name>
    <dbReference type="NCBI Taxonomy" id="126333"/>
    <lineage>
        <taxon>Bacteria</taxon>
        <taxon>Pseudomonadati</taxon>
        <taxon>Thermodesulfobacteriota</taxon>
        <taxon>Desulfovibrionia</taxon>
        <taxon>Desulfovibrionales</taxon>
        <taxon>Desulfovibrionaceae</taxon>
        <taxon>Halodesulfovibrio</taxon>
    </lineage>
</organism>
<dbReference type="GO" id="GO:0003953">
    <property type="term" value="F:NAD+ nucleosidase activity"/>
    <property type="evidence" value="ECO:0007669"/>
    <property type="project" value="UniProtKB-EC"/>
</dbReference>
<gene>
    <name evidence="10" type="ORF">SAMN05660830_00793</name>
</gene>
<keyword evidence="2" id="KW-0520">NAD</keyword>